<dbReference type="SUPFAM" id="SSF69279">
    <property type="entry name" value="Phage tail proteins"/>
    <property type="match status" value="1"/>
</dbReference>
<dbReference type="InterPro" id="IPR006531">
    <property type="entry name" value="Gp5/Vgr_OB"/>
</dbReference>
<dbReference type="NCBIfam" id="TIGR01646">
    <property type="entry name" value="vgr_GE"/>
    <property type="match status" value="1"/>
</dbReference>
<feature type="domain" description="Gp5/Type VI secretion system Vgr protein OB-fold" evidence="1">
    <location>
        <begin position="376"/>
        <end position="450"/>
    </location>
</feature>
<organism evidence="3 5">
    <name type="scientific">Cupriavidus campinensis</name>
    <dbReference type="NCBI Taxonomy" id="151783"/>
    <lineage>
        <taxon>Bacteria</taxon>
        <taxon>Pseudomonadati</taxon>
        <taxon>Pseudomonadota</taxon>
        <taxon>Betaproteobacteria</taxon>
        <taxon>Burkholderiales</taxon>
        <taxon>Burkholderiaceae</taxon>
        <taxon>Cupriavidus</taxon>
    </lineage>
</organism>
<dbReference type="Gene3D" id="2.40.50.230">
    <property type="entry name" value="Gp5 N-terminal domain"/>
    <property type="match status" value="1"/>
</dbReference>
<dbReference type="InterPro" id="IPR006533">
    <property type="entry name" value="T6SS_Vgr_RhsGE"/>
</dbReference>
<evidence type="ECO:0000313" key="5">
    <source>
        <dbReference type="Proteomes" id="UP001056132"/>
    </source>
</evidence>
<accession>A0AAE9L3U8</accession>
<dbReference type="EMBL" id="VCIZ01000001">
    <property type="protein sequence ID" value="TSP14249.1"/>
    <property type="molecule type" value="Genomic_DNA"/>
</dbReference>
<protein>
    <submittedName>
        <fullName evidence="3">Type VI secretion system tip protein VgrG</fullName>
    </submittedName>
</protein>
<dbReference type="Proteomes" id="UP001056132">
    <property type="component" value="Chromosome 1"/>
</dbReference>
<dbReference type="RefSeq" id="WP_144195268.1">
    <property type="nucleotide sequence ID" value="NZ_CAJPVH010000076.1"/>
</dbReference>
<dbReference type="Proteomes" id="UP000318943">
    <property type="component" value="Unassembled WGS sequence"/>
</dbReference>
<reference evidence="3" key="3">
    <citation type="submission" date="2022-05" db="EMBL/GenBank/DDBJ databases">
        <authorList>
            <person name="Kunte H.-J."/>
        </authorList>
    </citation>
    <scope>NUCLEOTIDE SEQUENCE</scope>
    <source>
        <strain evidence="3">G5</strain>
    </source>
</reference>
<reference evidence="3" key="2">
    <citation type="journal article" date="2022" name="Microbiol. Resour. Announc.">
        <title>Genome Sequence of Cupriavidus campinensis Strain G5, a Member of a Bacterial Consortium Capable of Polyethylene Degradation.</title>
        <authorList>
            <person name="Schneider B."/>
            <person name="Pfeiffer F."/>
            <person name="Dyall-Smith M."/>
            <person name="Kunte H.J."/>
        </authorList>
    </citation>
    <scope>NUCLEOTIDE SEQUENCE</scope>
    <source>
        <strain evidence="3">G5</strain>
    </source>
</reference>
<evidence type="ECO:0000313" key="4">
    <source>
        <dbReference type="Proteomes" id="UP000318943"/>
    </source>
</evidence>
<dbReference type="SUPFAM" id="SSF69255">
    <property type="entry name" value="gp5 N-terminal domain-like"/>
    <property type="match status" value="1"/>
</dbReference>
<dbReference type="Pfam" id="PF04717">
    <property type="entry name" value="Phage_base_V"/>
    <property type="match status" value="1"/>
</dbReference>
<dbReference type="InterPro" id="IPR037026">
    <property type="entry name" value="Vgr_OB-fold_dom_sf"/>
</dbReference>
<evidence type="ECO:0000259" key="1">
    <source>
        <dbReference type="Pfam" id="PF04717"/>
    </source>
</evidence>
<name>A0AAE9L3U8_9BURK</name>
<dbReference type="EMBL" id="CP097330">
    <property type="protein sequence ID" value="URF05714.1"/>
    <property type="molecule type" value="Genomic_DNA"/>
</dbReference>
<evidence type="ECO:0000313" key="3">
    <source>
        <dbReference type="EMBL" id="URF05714.1"/>
    </source>
</evidence>
<evidence type="ECO:0000313" key="2">
    <source>
        <dbReference type="EMBL" id="TSP14249.1"/>
    </source>
</evidence>
<proteinExistence type="predicted"/>
<gene>
    <name evidence="3" type="primary">vgrG</name>
    <name evidence="2" type="ORF">FGG12_00875</name>
    <name evidence="3" type="ORF">M5D45_07935</name>
</gene>
<sequence length="595" mass="62395">MPTYPSIDTDGVLRLTVTANGTPQPDLAVMSVTVRRAFNRIPWAEIVIQDGDMPTGAFACGDSADFAPGSPIKIAAGFGDDEDPVFSGVVIRHGVRIDGQNDSRLVIECRDLAVKMTVGRRSANYVDSTDSDAMTTLIGAHGLDADVAVTTGTYGELVQYHSTDWDFLLARAEFNGMLVDVADGKVSVQPPQANGAPAFGLAWGLDLYAFDADIDARLQYQSVMATAWDPAQQQTVQGDPAAPATLNQQGNLDSATLAGVIGLSAWQLQTSTTQDPQTLTAWAKGVQTRAELARIRGHLRCMGTALAVPGALVQVSGVGKRFAGAVFVTAVEHAMVGGFWHTDVEFGLDPHWQPTTGDVQGPPAAGLLPAVSGLQIGVVMKLDGDPQGAQRIQVSLPVNQAATEGVWARLLQGYASSGFGAFFLPEVGDEVIVGHLNDDPCHPVVLGAVYSASHVPPYTMEAPNDTKAIVTRARHVLAFDEKNKTITVTTPAKNQIVLDDTGESILVQDQHGNSVKLSATGIACTSPKDITLTAQGSIRLSADMSIELAAQADVKATGLNVQCEAQVGFSGKGAATAELSASGQTIVQGAMVMIN</sequence>
<reference evidence="2 4" key="1">
    <citation type="submission" date="2019-05" db="EMBL/GenBank/DDBJ databases">
        <title>Whole genome sequence analysis of Cupriavidus campinensis S14E4C strain.</title>
        <authorList>
            <person name="Abbaszade G."/>
            <person name="Szabo A."/>
            <person name="Toumi M."/>
            <person name="Toth E."/>
        </authorList>
    </citation>
    <scope>NUCLEOTIDE SEQUENCE [LARGE SCALE GENOMIC DNA]</scope>
    <source>
        <strain evidence="2 4">S14E4C</strain>
    </source>
</reference>
<dbReference type="AlphaFoldDB" id="A0AAE9L3U8"/>
<dbReference type="KEGG" id="ccam:M5D45_07935"/>
<keyword evidence="4" id="KW-1185">Reference proteome</keyword>